<proteinExistence type="predicted"/>
<reference evidence="3" key="1">
    <citation type="journal article" date="2021" name="PeerJ">
        <title>Extensive microbial diversity within the chicken gut microbiome revealed by metagenomics and culture.</title>
        <authorList>
            <person name="Gilroy R."/>
            <person name="Ravi A."/>
            <person name="Getino M."/>
            <person name="Pursley I."/>
            <person name="Horton D.L."/>
            <person name="Alikhan N.F."/>
            <person name="Baker D."/>
            <person name="Gharbi K."/>
            <person name="Hall N."/>
            <person name="Watson M."/>
            <person name="Adriaenssens E.M."/>
            <person name="Foster-Nyarko E."/>
            <person name="Jarju S."/>
            <person name="Secka A."/>
            <person name="Antonio M."/>
            <person name="Oren A."/>
            <person name="Chaudhuri R.R."/>
            <person name="La Ragione R."/>
            <person name="Hildebrand F."/>
            <person name="Pallen M.J."/>
        </authorList>
    </citation>
    <scope>NUCLEOTIDE SEQUENCE</scope>
    <source>
        <strain evidence="3">Gambia16-930</strain>
    </source>
</reference>
<feature type="non-terminal residue" evidence="3">
    <location>
        <position position="635"/>
    </location>
</feature>
<keyword evidence="1" id="KW-0697">Rotamase</keyword>
<sequence>MRNKIFGLLTALITTVSVNAQEEIVLEVAGEKIPKKTFVEMYQKNNTSPDKTIDRKDLDEYLELFINYKMKLAQARELGLDTIESYVNEVNSYREQLVAPYLNDASITDTLIQEAYDRMKEIIRASHILIGIPANANPDDTLAAYQKAMNIREKALAGEDFGKLAAEYSEDPSAKDRTDPNSNATIKGNKGDLGYFTSLNMIYPFETACYSMKVGEVSMPVRTRFGYHVIKLTDRRPAFCSTMNIAHIWISNNNHSEEECERLIKEAKAKLNENISFDSVARMYSDDRYSAEQKGILNNQRINSVPAEYIEQIIGLELGKVSEPFKSNYGWHIVMPVSYVPLPSLEELRPVIKDRISKDERSFKTLESFAEKSKKEYGFFEDKTKLDAVVAIVTDSVFSATWKVPESFNSTEELFRIGDYSFTQLDFAKQIEKNQRKQMPIYIPEFVNKAYNTVVLEQVVEYADSKLESKYPELKATIDEFRDGVLIFAITDKFVWNKSLIDSTGLEEFYQANKDNYKWDKRAEVTIWNINKEKDIKKMHKALKKAQKKGWTNQETKEYLAKKFKIKEDVDNIVKYKWGKFEKGSDKMIDRLVWSLDSLSENTIVIDSTSKRNIAVIFHRFVPEEVKTLNECKGI</sequence>
<reference evidence="3" key="2">
    <citation type="submission" date="2021-04" db="EMBL/GenBank/DDBJ databases">
        <authorList>
            <person name="Gilroy R."/>
        </authorList>
    </citation>
    <scope>NUCLEOTIDE SEQUENCE</scope>
    <source>
        <strain evidence="3">Gambia16-930</strain>
    </source>
</reference>
<dbReference type="InterPro" id="IPR050245">
    <property type="entry name" value="PrsA_foldase"/>
</dbReference>
<gene>
    <name evidence="3" type="ORF">IAC47_06025</name>
</gene>
<dbReference type="EMBL" id="DXGG01000189">
    <property type="protein sequence ID" value="HIW87812.1"/>
    <property type="molecule type" value="Genomic_DNA"/>
</dbReference>
<dbReference type="PANTHER" id="PTHR47245">
    <property type="entry name" value="PEPTIDYLPROLYL ISOMERASE"/>
    <property type="match status" value="1"/>
</dbReference>
<evidence type="ECO:0000259" key="2">
    <source>
        <dbReference type="PROSITE" id="PS50198"/>
    </source>
</evidence>
<evidence type="ECO:0000256" key="1">
    <source>
        <dbReference type="PROSITE-ProRule" id="PRU00278"/>
    </source>
</evidence>
<keyword evidence="1 3" id="KW-0413">Isomerase</keyword>
<evidence type="ECO:0000313" key="4">
    <source>
        <dbReference type="Proteomes" id="UP000824267"/>
    </source>
</evidence>
<dbReference type="PROSITE" id="PS50198">
    <property type="entry name" value="PPIC_PPIASE_2"/>
    <property type="match status" value="2"/>
</dbReference>
<dbReference type="SUPFAM" id="SSF54534">
    <property type="entry name" value="FKBP-like"/>
    <property type="match status" value="2"/>
</dbReference>
<organism evidence="3 4">
    <name type="scientific">Candidatus Onthomorpha intestinigallinarum</name>
    <dbReference type="NCBI Taxonomy" id="2840880"/>
    <lineage>
        <taxon>Bacteria</taxon>
        <taxon>Pseudomonadati</taxon>
        <taxon>Bacteroidota</taxon>
        <taxon>Bacteroidia</taxon>
        <taxon>Bacteroidales</taxon>
        <taxon>Candidatus Onthomorpha</taxon>
    </lineage>
</organism>
<accession>A0A9D1RHQ4</accession>
<dbReference type="AlphaFoldDB" id="A0A9D1RHQ4"/>
<name>A0A9D1RHQ4_9BACT</name>
<dbReference type="Pfam" id="PF00639">
    <property type="entry name" value="Rotamase"/>
    <property type="match status" value="2"/>
</dbReference>
<dbReference type="GO" id="GO:0003755">
    <property type="term" value="F:peptidyl-prolyl cis-trans isomerase activity"/>
    <property type="evidence" value="ECO:0007669"/>
    <property type="project" value="UniProtKB-KW"/>
</dbReference>
<protein>
    <submittedName>
        <fullName evidence="3">Peptidylprolyl isomerase</fullName>
        <ecNumber evidence="3">5.2.1.8</ecNumber>
    </submittedName>
</protein>
<dbReference type="PANTHER" id="PTHR47245:SF2">
    <property type="entry name" value="PEPTIDYL-PROLYL CIS-TRANS ISOMERASE HP_0175-RELATED"/>
    <property type="match status" value="1"/>
</dbReference>
<feature type="domain" description="PpiC" evidence="2">
    <location>
        <begin position="120"/>
        <end position="234"/>
    </location>
</feature>
<dbReference type="InterPro" id="IPR000297">
    <property type="entry name" value="PPIase_PpiC"/>
</dbReference>
<dbReference type="EC" id="5.2.1.8" evidence="3"/>
<feature type="domain" description="PpiC" evidence="2">
    <location>
        <begin position="240"/>
        <end position="338"/>
    </location>
</feature>
<comment type="caution">
    <text evidence="3">The sequence shown here is derived from an EMBL/GenBank/DDBJ whole genome shotgun (WGS) entry which is preliminary data.</text>
</comment>
<evidence type="ECO:0000313" key="3">
    <source>
        <dbReference type="EMBL" id="HIW87812.1"/>
    </source>
</evidence>
<dbReference type="Proteomes" id="UP000824267">
    <property type="component" value="Unassembled WGS sequence"/>
</dbReference>
<dbReference type="Gene3D" id="3.10.50.40">
    <property type="match status" value="2"/>
</dbReference>
<dbReference type="InterPro" id="IPR046357">
    <property type="entry name" value="PPIase_dom_sf"/>
</dbReference>